<feature type="coiled-coil region" evidence="3">
    <location>
        <begin position="200"/>
        <end position="258"/>
    </location>
</feature>
<evidence type="ECO:0000313" key="5">
    <source>
        <dbReference type="EMBL" id="TFK10002.1"/>
    </source>
</evidence>
<dbReference type="PANTHER" id="PTHR45652:SF23">
    <property type="entry name" value="VIMENTIN-RELATED"/>
    <property type="match status" value="1"/>
</dbReference>
<sequence>MTNGFKSNGSLAADFRTKPQDTNFPYSFKRSVQFELIQFKDPLNRNLIRIQMIQWNLNSVSLQVCCLGCHGEVQLYTFSTQESLQHTHNKTLPIGCVEQAKRHSRMHTYKGQVTGAEEQALQAKLPELNERFQAGTSGDREEYEHEFKEIKELIEKVTQEKRVADSRGIWRKRLTSGGAQIKELAATTNPEAEKWYKAKYDTLKSQASKFKKDIKIMREEINKYSFQVTDLENHIDALRAQNEALEKQLEEKEAHHLEKVAGLQEIIVQLECELLETKTHLSMYL</sequence>
<organism evidence="5 6">
    <name type="scientific">Platysternon megacephalum</name>
    <name type="common">big-headed turtle</name>
    <dbReference type="NCBI Taxonomy" id="55544"/>
    <lineage>
        <taxon>Eukaryota</taxon>
        <taxon>Metazoa</taxon>
        <taxon>Chordata</taxon>
        <taxon>Craniata</taxon>
        <taxon>Vertebrata</taxon>
        <taxon>Euteleostomi</taxon>
        <taxon>Archelosauria</taxon>
        <taxon>Testudinata</taxon>
        <taxon>Testudines</taxon>
        <taxon>Cryptodira</taxon>
        <taxon>Durocryptodira</taxon>
        <taxon>Testudinoidea</taxon>
        <taxon>Platysternidae</taxon>
        <taxon>Platysternon</taxon>
    </lineage>
</organism>
<dbReference type="AlphaFoldDB" id="A0A4D9ES95"/>
<gene>
    <name evidence="5" type="ORF">DR999_PMT06865</name>
</gene>
<evidence type="ECO:0000256" key="2">
    <source>
        <dbReference type="ARBA" id="ARBA00023054"/>
    </source>
</evidence>
<evidence type="ECO:0000313" key="6">
    <source>
        <dbReference type="Proteomes" id="UP000297703"/>
    </source>
</evidence>
<keyword evidence="2 3" id="KW-0175">Coiled coil</keyword>
<comment type="caution">
    <text evidence="5">The sequence shown here is derived from an EMBL/GenBank/DDBJ whole genome shotgun (WGS) entry which is preliminary data.</text>
</comment>
<dbReference type="InterPro" id="IPR050405">
    <property type="entry name" value="Intermediate_filament"/>
</dbReference>
<proteinExistence type="predicted"/>
<evidence type="ECO:0000256" key="3">
    <source>
        <dbReference type="SAM" id="Coils"/>
    </source>
</evidence>
<feature type="domain" description="IF rod" evidence="4">
    <location>
        <begin position="179"/>
        <end position="281"/>
    </location>
</feature>
<dbReference type="EMBL" id="QXTE01000046">
    <property type="protein sequence ID" value="TFK10002.1"/>
    <property type="molecule type" value="Genomic_DNA"/>
</dbReference>
<dbReference type="STRING" id="55544.A0A4D9ES95"/>
<evidence type="ECO:0000256" key="1">
    <source>
        <dbReference type="ARBA" id="ARBA00022754"/>
    </source>
</evidence>
<keyword evidence="6" id="KW-1185">Reference proteome</keyword>
<dbReference type="Pfam" id="PF00038">
    <property type="entry name" value="Filament"/>
    <property type="match status" value="1"/>
</dbReference>
<dbReference type="GO" id="GO:0005737">
    <property type="term" value="C:cytoplasm"/>
    <property type="evidence" value="ECO:0007669"/>
    <property type="project" value="TreeGrafter"/>
</dbReference>
<reference evidence="5 6" key="1">
    <citation type="submission" date="2019-04" db="EMBL/GenBank/DDBJ databases">
        <title>Draft genome of the big-headed turtle Platysternon megacephalum.</title>
        <authorList>
            <person name="Gong S."/>
        </authorList>
    </citation>
    <scope>NUCLEOTIDE SEQUENCE [LARGE SCALE GENOMIC DNA]</scope>
    <source>
        <strain evidence="5">DO16091913</strain>
        <tissue evidence="5">Muscle</tissue>
    </source>
</reference>
<keyword evidence="1" id="KW-0403">Intermediate filament</keyword>
<protein>
    <submittedName>
        <fullName evidence="5">Protein artemis</fullName>
    </submittedName>
</protein>
<reference evidence="5 6" key="2">
    <citation type="submission" date="2019-04" db="EMBL/GenBank/DDBJ databases">
        <title>The genome sequence of big-headed turtle.</title>
        <authorList>
            <person name="Gong S."/>
        </authorList>
    </citation>
    <scope>NUCLEOTIDE SEQUENCE [LARGE SCALE GENOMIC DNA]</scope>
    <source>
        <strain evidence="5">DO16091913</strain>
        <tissue evidence="5">Muscle</tissue>
    </source>
</reference>
<accession>A0A4D9ES95</accession>
<dbReference type="InterPro" id="IPR039008">
    <property type="entry name" value="IF_rod_dom"/>
</dbReference>
<dbReference type="PANTHER" id="PTHR45652">
    <property type="entry name" value="GLIAL FIBRILLARY ACIDIC PROTEIN"/>
    <property type="match status" value="1"/>
</dbReference>
<name>A0A4D9ES95_9SAUR</name>
<dbReference type="GO" id="GO:0005200">
    <property type="term" value="F:structural constituent of cytoskeleton"/>
    <property type="evidence" value="ECO:0007669"/>
    <property type="project" value="TreeGrafter"/>
</dbReference>
<dbReference type="Gene3D" id="1.20.5.500">
    <property type="entry name" value="Single helix bin"/>
    <property type="match status" value="1"/>
</dbReference>
<dbReference type="GO" id="GO:0045109">
    <property type="term" value="P:intermediate filament organization"/>
    <property type="evidence" value="ECO:0007669"/>
    <property type="project" value="TreeGrafter"/>
</dbReference>
<dbReference type="Proteomes" id="UP000297703">
    <property type="component" value="Unassembled WGS sequence"/>
</dbReference>
<evidence type="ECO:0000259" key="4">
    <source>
        <dbReference type="Pfam" id="PF00038"/>
    </source>
</evidence>
<dbReference type="GO" id="GO:0005882">
    <property type="term" value="C:intermediate filament"/>
    <property type="evidence" value="ECO:0007669"/>
    <property type="project" value="UniProtKB-KW"/>
</dbReference>